<protein>
    <submittedName>
        <fullName evidence="8">Uncharacterized protein</fullName>
    </submittedName>
</protein>
<feature type="coiled-coil region" evidence="6">
    <location>
        <begin position="914"/>
        <end position="1089"/>
    </location>
</feature>
<dbReference type="EMBL" id="JBJQND010000013">
    <property type="protein sequence ID" value="KAL3856826.1"/>
    <property type="molecule type" value="Genomic_DNA"/>
</dbReference>
<keyword evidence="9" id="KW-1185">Reference proteome</keyword>
<dbReference type="PANTHER" id="PTHR37739">
    <property type="entry name" value="KINESIN-LIKE PROTEIN KIN-12D"/>
    <property type="match status" value="1"/>
</dbReference>
<dbReference type="InterPro" id="IPR044986">
    <property type="entry name" value="KIF15/KIN-12"/>
</dbReference>
<gene>
    <name evidence="8" type="ORF">ACJMK2_011540</name>
</gene>
<name>A0ABD3V6M2_SINWO</name>
<evidence type="ECO:0000313" key="9">
    <source>
        <dbReference type="Proteomes" id="UP001634394"/>
    </source>
</evidence>
<evidence type="ECO:0000256" key="5">
    <source>
        <dbReference type="ARBA" id="ARBA00023175"/>
    </source>
</evidence>
<keyword evidence="5" id="KW-0505">Motor protein</keyword>
<dbReference type="Proteomes" id="UP001634394">
    <property type="component" value="Unassembled WGS sequence"/>
</dbReference>
<feature type="coiled-coil region" evidence="6">
    <location>
        <begin position="641"/>
        <end position="732"/>
    </location>
</feature>
<reference evidence="8 9" key="1">
    <citation type="submission" date="2024-11" db="EMBL/GenBank/DDBJ databases">
        <title>Chromosome-level genome assembly of the freshwater bivalve Anodonta woodiana.</title>
        <authorList>
            <person name="Chen X."/>
        </authorList>
    </citation>
    <scope>NUCLEOTIDE SEQUENCE [LARGE SCALE GENOMIC DNA]</scope>
    <source>
        <strain evidence="8">MN2024</strain>
        <tissue evidence="8">Gills</tissue>
    </source>
</reference>
<evidence type="ECO:0000313" key="8">
    <source>
        <dbReference type="EMBL" id="KAL3856826.1"/>
    </source>
</evidence>
<proteinExistence type="predicted"/>
<keyword evidence="1" id="KW-0493">Microtubule</keyword>
<evidence type="ECO:0000256" key="2">
    <source>
        <dbReference type="ARBA" id="ARBA00022741"/>
    </source>
</evidence>
<feature type="coiled-coil region" evidence="6">
    <location>
        <begin position="1350"/>
        <end position="1473"/>
    </location>
</feature>
<organism evidence="8 9">
    <name type="scientific">Sinanodonta woodiana</name>
    <name type="common">Chinese pond mussel</name>
    <name type="synonym">Anodonta woodiana</name>
    <dbReference type="NCBI Taxonomy" id="1069815"/>
    <lineage>
        <taxon>Eukaryota</taxon>
        <taxon>Metazoa</taxon>
        <taxon>Spiralia</taxon>
        <taxon>Lophotrochozoa</taxon>
        <taxon>Mollusca</taxon>
        <taxon>Bivalvia</taxon>
        <taxon>Autobranchia</taxon>
        <taxon>Heteroconchia</taxon>
        <taxon>Palaeoheterodonta</taxon>
        <taxon>Unionida</taxon>
        <taxon>Unionoidea</taxon>
        <taxon>Unionidae</taxon>
        <taxon>Unioninae</taxon>
        <taxon>Sinanodonta</taxon>
    </lineage>
</organism>
<keyword evidence="2" id="KW-0547">Nucleotide-binding</keyword>
<feature type="compositionally biased region" description="Basic and acidic residues" evidence="7">
    <location>
        <begin position="1274"/>
        <end position="1286"/>
    </location>
</feature>
<comment type="caution">
    <text evidence="8">The sequence shown here is derived from an EMBL/GenBank/DDBJ whole genome shotgun (WGS) entry which is preliminary data.</text>
</comment>
<dbReference type="GO" id="GO:0005524">
    <property type="term" value="F:ATP binding"/>
    <property type="evidence" value="ECO:0007669"/>
    <property type="project" value="UniProtKB-KW"/>
</dbReference>
<evidence type="ECO:0000256" key="3">
    <source>
        <dbReference type="ARBA" id="ARBA00022840"/>
    </source>
</evidence>
<dbReference type="PANTHER" id="PTHR37739:SF16">
    <property type="entry name" value="KINESIN-LIKE PROTEIN"/>
    <property type="match status" value="1"/>
</dbReference>
<keyword evidence="3" id="KW-0067">ATP-binding</keyword>
<keyword evidence="4 6" id="KW-0175">Coiled coil</keyword>
<dbReference type="GO" id="GO:0005874">
    <property type="term" value="C:microtubule"/>
    <property type="evidence" value="ECO:0007669"/>
    <property type="project" value="UniProtKB-KW"/>
</dbReference>
<feature type="region of interest" description="Disordered" evidence="7">
    <location>
        <begin position="199"/>
        <end position="224"/>
    </location>
</feature>
<evidence type="ECO:0000256" key="7">
    <source>
        <dbReference type="SAM" id="MobiDB-lite"/>
    </source>
</evidence>
<evidence type="ECO:0000256" key="1">
    <source>
        <dbReference type="ARBA" id="ARBA00022701"/>
    </source>
</evidence>
<sequence length="1546" mass="175502">MEINNYKIERDIYYFQIYNFFLILLSKKMKTMDIDLLLQDKENVATPSLELEMRLLAEDSPIYFTPHRVPLQDVKQLSLNRHIKKACYSNLHTPSAWKTPRRKSIRLNAFSLVNKGTPKYISDYGFSSAREKRTSGLFCNKQEDLARQLAATDKMVFDLENKLFQQKTSSPIDEYTVEGQGDLLPQELSGIPVSASILSHSEPESKGSDVSPTTDNGKDPDIDKDSVLKYQEDIPKCVEDLCTTSETKDLSVCKASDGDSSFKQPKITSKDFNNSYLNKSWKPKACTETYFSSGSKLHRTSPICDTPRTSRFKYATKALENLILPYAEMTGMDHDHRLIYIDRACSPVFPFEEDSTSTKYGKGSCPDIKSNNSDINDKVVNISPSGRLIRSNEITKWGVFVGGQEHEKETVKYESDSESPSCKKCEEKANIEHCHQSIHSRPTDHSAQCSSTTACSPFSTITADTSIQNVADMQSISVQCSPPKAFTVDFSHVFAMTHTPEKCESCDKEIQCYPERTSVMCSPVPRLTVDTSTQNVVIMESICVSPMPVAARNIGMMTDVPTTVEVGVGSDTEMVDKEVSAMPVYSTASTLTEASCVENSETSMTPFKILNKKGRRLTADEVRKQHPRALANQLDTMNVCNERLKTEVLSLEHEQTSLRNSIKELRAENSKLEKQLLGADKKMQEEINQLMADHKREIIELEQRLESVQMELESARGQVEELIESLGQQEDKYIKDTHALETCCKTLEDVQKTMSKQHNGQLEQLKEDFDKADYQDHFLKSQQLVHELETQLSNFTELADKINSTRNLQAEFQQILKENFDKVTSLGNRMINMKEDFNTKVEALKKDKEVFEAEVSRFEVEKQALKENEHEMATTLEINSHNLMQMETMYESMSTDLIAATAEVCSLRKELLSVQEALRKAQSSKAEIAKQMEDQEENEQISYLEIQTLQASLQIQDKELEKARKRMQEMDITFKERTTDLQDTVGKYELLVTNLQRTLEMREQDIDTLESDTFELREVILIQMDKIKDLETSLKSATEDLEYLRKENLELRELCAVKEAKIQRLSEALESTQEDLSSTQEELSSTQSHATQMLTKQQAEITCGTGAIAELLEKMTMLLSNLQKRSGLENESFESRKLETVADRRAGNSLVCQVLMAAKNDSSAPADLNNSSTDAVQSLSTDFGSYGPDLNSLVTSAHSTSDYEFKINMSSNESSVLSPGAFSRDRLGFSQNSAFAPIKSGRKTCTESYPALELNQNQATEVTPPKAVDNSNEVSHETDGLKQDEDLEEHAGQDVENTPLMSQLRQMSDTLEQIIHLANLIDKASRMSLREMKTENEDLNCQLVHKEYAEMRLKAELELKENELKAAQVRIDELFKTMSDMGDKFGHLSDQESEVKLLHDEVIRLKSKLHSVEGEKEMLDDQLKELLDKIESQQRTSSSCMLDPRSEKEVIALKKKNQRLREQLTEKQEYIEAVGKKASRRMTVLEENWKQAEKEVFRFDELVENVRQTLVKNLDVIDKCEPLRRLIKMIDGEVALSSEKQNKQSL</sequence>
<feature type="coiled-coil region" evidence="6">
    <location>
        <begin position="834"/>
        <end position="868"/>
    </location>
</feature>
<feature type="region of interest" description="Disordered" evidence="7">
    <location>
        <begin position="1255"/>
        <end position="1286"/>
    </location>
</feature>
<evidence type="ECO:0000256" key="4">
    <source>
        <dbReference type="ARBA" id="ARBA00023054"/>
    </source>
</evidence>
<evidence type="ECO:0000256" key="6">
    <source>
        <dbReference type="SAM" id="Coils"/>
    </source>
</evidence>
<accession>A0ABD3V6M2</accession>